<evidence type="ECO:0000313" key="2">
    <source>
        <dbReference type="Proteomes" id="UP000032515"/>
    </source>
</evidence>
<dbReference type="OrthoDB" id="9911407at2"/>
<protein>
    <submittedName>
        <fullName evidence="1">Uncharacterized protein</fullName>
    </submittedName>
</protein>
<evidence type="ECO:0000313" key="1">
    <source>
        <dbReference type="EMBL" id="KIZ38065.1"/>
    </source>
</evidence>
<proteinExistence type="predicted"/>
<dbReference type="PATRIC" id="fig|1076.23.peg.5526"/>
<name>A0A0D7EC23_RHOPL</name>
<dbReference type="Proteomes" id="UP000032515">
    <property type="component" value="Unassembled WGS sequence"/>
</dbReference>
<dbReference type="AlphaFoldDB" id="A0A0D7EC23"/>
<dbReference type="EMBL" id="JXXE01000514">
    <property type="protein sequence ID" value="KIZ38065.1"/>
    <property type="molecule type" value="Genomic_DNA"/>
</dbReference>
<comment type="caution">
    <text evidence="1">The sequence shown here is derived from an EMBL/GenBank/DDBJ whole genome shotgun (WGS) entry which is preliminary data.</text>
</comment>
<gene>
    <name evidence="1" type="ORF">OO17_23135</name>
</gene>
<sequence length="78" mass="8513">MGETEAADRDELHGLIGTALANLIGAPDEKRHLTDTLAFLADRLNQMAVVTQVRILQMQMDLAASDLATLQKINQPNN</sequence>
<accession>A0A0D7EC23</accession>
<dbReference type="RefSeq" id="WP_152647838.1">
    <property type="nucleotide sequence ID" value="NZ_JXXE01000514.1"/>
</dbReference>
<reference evidence="1 2" key="1">
    <citation type="submission" date="2014-11" db="EMBL/GenBank/DDBJ databases">
        <title>Genomics and ecophysiology of heterotrophic nitrogen fixing bacteria isolated from estuarine surface water.</title>
        <authorList>
            <person name="Bentzon-Tilia M."/>
            <person name="Severin I."/>
            <person name="Hansen L.H."/>
            <person name="Riemann L."/>
        </authorList>
    </citation>
    <scope>NUCLEOTIDE SEQUENCE [LARGE SCALE GENOMIC DNA]</scope>
    <source>
        <strain evidence="1 2">BAL398</strain>
    </source>
</reference>
<organism evidence="1 2">
    <name type="scientific">Rhodopseudomonas palustris</name>
    <dbReference type="NCBI Taxonomy" id="1076"/>
    <lineage>
        <taxon>Bacteria</taxon>
        <taxon>Pseudomonadati</taxon>
        <taxon>Pseudomonadota</taxon>
        <taxon>Alphaproteobacteria</taxon>
        <taxon>Hyphomicrobiales</taxon>
        <taxon>Nitrobacteraceae</taxon>
        <taxon>Rhodopseudomonas</taxon>
    </lineage>
</organism>